<gene>
    <name evidence="1" type="ORF">GCM10009744_62740</name>
</gene>
<keyword evidence="2" id="KW-1185">Reference proteome</keyword>
<protein>
    <recommendedName>
        <fullName evidence="3">Proteins of 100 residues with WXG</fullName>
    </recommendedName>
</protein>
<dbReference type="InterPro" id="IPR036689">
    <property type="entry name" value="ESAT-6-like_sf"/>
</dbReference>
<comment type="caution">
    <text evidence="1">The sequence shown here is derived from an EMBL/GenBank/DDBJ whole genome shotgun (WGS) entry which is preliminary data.</text>
</comment>
<proteinExistence type="predicted"/>
<organism evidence="1 2">
    <name type="scientific">Kribbella alba</name>
    <dbReference type="NCBI Taxonomy" id="190197"/>
    <lineage>
        <taxon>Bacteria</taxon>
        <taxon>Bacillati</taxon>
        <taxon>Actinomycetota</taxon>
        <taxon>Actinomycetes</taxon>
        <taxon>Propionibacteriales</taxon>
        <taxon>Kribbellaceae</taxon>
        <taxon>Kribbella</taxon>
    </lineage>
</organism>
<reference evidence="1 2" key="1">
    <citation type="journal article" date="2019" name="Int. J. Syst. Evol. Microbiol.">
        <title>The Global Catalogue of Microorganisms (GCM) 10K type strain sequencing project: providing services to taxonomists for standard genome sequencing and annotation.</title>
        <authorList>
            <consortium name="The Broad Institute Genomics Platform"/>
            <consortium name="The Broad Institute Genome Sequencing Center for Infectious Disease"/>
            <person name="Wu L."/>
            <person name="Ma J."/>
        </authorList>
    </citation>
    <scope>NUCLEOTIDE SEQUENCE [LARGE SCALE GENOMIC DNA]</scope>
    <source>
        <strain evidence="1 2">JCM 14306</strain>
    </source>
</reference>
<sequence length="96" mass="10259">MVLRAQAAKLRKAAKDLRTQAGALDDDLVNLQKKYPLPSDTLWQGPHAKTYADALSSAKTTVGSVKTSIESYAGACDAEAVKRDKRADDAEKKPAG</sequence>
<evidence type="ECO:0000313" key="2">
    <source>
        <dbReference type="Proteomes" id="UP001501319"/>
    </source>
</evidence>
<dbReference type="Gene3D" id="1.10.287.1060">
    <property type="entry name" value="ESAT-6-like"/>
    <property type="match status" value="1"/>
</dbReference>
<dbReference type="SUPFAM" id="SSF140453">
    <property type="entry name" value="EsxAB dimer-like"/>
    <property type="match status" value="1"/>
</dbReference>
<accession>A0ABN2FVM7</accession>
<dbReference type="Proteomes" id="UP001501319">
    <property type="component" value="Unassembled WGS sequence"/>
</dbReference>
<name>A0ABN2FVM7_9ACTN</name>
<dbReference type="EMBL" id="BAAANE010000015">
    <property type="protein sequence ID" value="GAA1660531.1"/>
    <property type="molecule type" value="Genomic_DNA"/>
</dbReference>
<evidence type="ECO:0000313" key="1">
    <source>
        <dbReference type="EMBL" id="GAA1660531.1"/>
    </source>
</evidence>
<evidence type="ECO:0008006" key="3">
    <source>
        <dbReference type="Google" id="ProtNLM"/>
    </source>
</evidence>